<evidence type="ECO:0000313" key="7">
    <source>
        <dbReference type="EMBL" id="GAU88569.1"/>
    </source>
</evidence>
<dbReference type="AlphaFoldDB" id="A0A1D1UFL7"/>
<dbReference type="Proteomes" id="UP000186922">
    <property type="component" value="Unassembled WGS sequence"/>
</dbReference>
<dbReference type="EMBL" id="BDGG01000001">
    <property type="protein sequence ID" value="GAU88569.1"/>
    <property type="molecule type" value="Genomic_DNA"/>
</dbReference>
<evidence type="ECO:0000256" key="4">
    <source>
        <dbReference type="ARBA" id="ARBA00023098"/>
    </source>
</evidence>
<sequence length="347" mass="38020">MGNASSAAAKKASTEAAEMTSALNGDHGLKLSVVDPEVETVSEPGSGDSTKQENSPDSQQQVAHVTLSSPPEHSSASTTAEKKDSDLLDISVDELKVDSSVSHEVAEQLTAVTQPGNASESSADGEIANEGQTEPSSIPENSPQQFAQGNDPILPTDPDLTHWVHIDDWEERKHWFHQGDLVEFYRGNGLYNHWGVYMGNGCVAHVTTFNLMTSSTSVLKAINIAGMFFPSVTKHPLATAITVGTSMCIQLGEMMIAPSPPDPANNDLYYYRMDPIVIVAGTDQFRVNNLAKRAKDHVARTWEETFKLVHERINTVHKYSLLRNNCEHIATFFRYKPKESGKKPRTE</sequence>
<evidence type="ECO:0000256" key="5">
    <source>
        <dbReference type="SAM" id="MobiDB-lite"/>
    </source>
</evidence>
<proteinExistence type="inferred from homology"/>
<dbReference type="InterPro" id="IPR051496">
    <property type="entry name" value="H-rev107_PLA/AT"/>
</dbReference>
<feature type="domain" description="LRAT" evidence="6">
    <location>
        <begin position="183"/>
        <end position="342"/>
    </location>
</feature>
<dbReference type="GO" id="GO:0016410">
    <property type="term" value="F:N-acyltransferase activity"/>
    <property type="evidence" value="ECO:0007669"/>
    <property type="project" value="TreeGrafter"/>
</dbReference>
<protein>
    <recommendedName>
        <fullName evidence="6">LRAT domain-containing protein</fullName>
    </recommendedName>
</protein>
<dbReference type="InterPro" id="IPR007053">
    <property type="entry name" value="LRAT_dom"/>
</dbReference>
<gene>
    <name evidence="7" type="primary">RvY_01250</name>
    <name evidence="7" type="synonym">RvY_01250.1</name>
    <name evidence="7" type="ORF">RvY_01250-1</name>
</gene>
<keyword evidence="2" id="KW-0808">Transferase</keyword>
<dbReference type="GO" id="GO:0005737">
    <property type="term" value="C:cytoplasm"/>
    <property type="evidence" value="ECO:0007669"/>
    <property type="project" value="TreeGrafter"/>
</dbReference>
<dbReference type="OrthoDB" id="421951at2759"/>
<evidence type="ECO:0000256" key="1">
    <source>
        <dbReference type="ARBA" id="ARBA00007824"/>
    </source>
</evidence>
<dbReference type="PANTHER" id="PTHR13943">
    <property type="entry name" value="HRAS-LIKE SUPPRESSOR - RELATED"/>
    <property type="match status" value="1"/>
</dbReference>
<keyword evidence="3" id="KW-0378">Hydrolase</keyword>
<accession>A0A1D1UFL7</accession>
<dbReference type="GO" id="GO:0008970">
    <property type="term" value="F:phospholipase A1 activity"/>
    <property type="evidence" value="ECO:0007669"/>
    <property type="project" value="TreeGrafter"/>
</dbReference>
<name>A0A1D1UFL7_RAMVA</name>
<keyword evidence="4" id="KW-0443">Lipid metabolism</keyword>
<dbReference type="Gene3D" id="3.90.1720.10">
    <property type="entry name" value="endopeptidase domain like (from Nostoc punctiforme)"/>
    <property type="match status" value="1"/>
</dbReference>
<feature type="compositionally biased region" description="Polar residues" evidence="5">
    <location>
        <begin position="130"/>
        <end position="148"/>
    </location>
</feature>
<keyword evidence="8" id="KW-1185">Reference proteome</keyword>
<reference evidence="7 8" key="1">
    <citation type="journal article" date="2016" name="Nat. Commun.">
        <title>Extremotolerant tardigrade genome and improved radiotolerance of human cultured cells by tardigrade-unique protein.</title>
        <authorList>
            <person name="Hashimoto T."/>
            <person name="Horikawa D.D."/>
            <person name="Saito Y."/>
            <person name="Kuwahara H."/>
            <person name="Kozuka-Hata H."/>
            <person name="Shin-I T."/>
            <person name="Minakuchi Y."/>
            <person name="Ohishi K."/>
            <person name="Motoyama A."/>
            <person name="Aizu T."/>
            <person name="Enomoto A."/>
            <person name="Kondo K."/>
            <person name="Tanaka S."/>
            <person name="Hara Y."/>
            <person name="Koshikawa S."/>
            <person name="Sagara H."/>
            <person name="Miura T."/>
            <person name="Yokobori S."/>
            <person name="Miyagawa K."/>
            <person name="Suzuki Y."/>
            <person name="Kubo T."/>
            <person name="Oyama M."/>
            <person name="Kohara Y."/>
            <person name="Fujiyama A."/>
            <person name="Arakawa K."/>
            <person name="Katayama T."/>
            <person name="Toyoda A."/>
            <person name="Kunieda T."/>
        </authorList>
    </citation>
    <scope>NUCLEOTIDE SEQUENCE [LARGE SCALE GENOMIC DNA]</scope>
    <source>
        <strain evidence="7 8">YOKOZUNA-1</strain>
    </source>
</reference>
<evidence type="ECO:0000256" key="2">
    <source>
        <dbReference type="ARBA" id="ARBA00022679"/>
    </source>
</evidence>
<feature type="region of interest" description="Disordered" evidence="5">
    <location>
        <begin position="108"/>
        <end position="154"/>
    </location>
</feature>
<evidence type="ECO:0000259" key="6">
    <source>
        <dbReference type="PROSITE" id="PS51934"/>
    </source>
</evidence>
<comment type="caution">
    <text evidence="7">The sequence shown here is derived from an EMBL/GenBank/DDBJ whole genome shotgun (WGS) entry which is preliminary data.</text>
</comment>
<dbReference type="PANTHER" id="PTHR13943:SF79">
    <property type="entry name" value="HYPOTHETICAL LOC794087"/>
    <property type="match status" value="1"/>
</dbReference>
<dbReference type="Pfam" id="PF04970">
    <property type="entry name" value="LRAT"/>
    <property type="match status" value="1"/>
</dbReference>
<dbReference type="GO" id="GO:0070292">
    <property type="term" value="P:N-acylphosphatidylethanolamine metabolic process"/>
    <property type="evidence" value="ECO:0007669"/>
    <property type="project" value="TreeGrafter"/>
</dbReference>
<feature type="region of interest" description="Disordered" evidence="5">
    <location>
        <begin position="1"/>
        <end position="85"/>
    </location>
</feature>
<evidence type="ECO:0000256" key="3">
    <source>
        <dbReference type="ARBA" id="ARBA00022801"/>
    </source>
</evidence>
<dbReference type="GO" id="GO:0004623">
    <property type="term" value="F:phospholipase A2 activity"/>
    <property type="evidence" value="ECO:0007669"/>
    <property type="project" value="TreeGrafter"/>
</dbReference>
<evidence type="ECO:0000313" key="8">
    <source>
        <dbReference type="Proteomes" id="UP000186922"/>
    </source>
</evidence>
<feature type="compositionally biased region" description="Polar residues" evidence="5">
    <location>
        <begin position="47"/>
        <end position="79"/>
    </location>
</feature>
<feature type="compositionally biased region" description="Low complexity" evidence="5">
    <location>
        <begin position="1"/>
        <end position="18"/>
    </location>
</feature>
<feature type="compositionally biased region" description="Polar residues" evidence="5">
    <location>
        <begin position="110"/>
        <end position="122"/>
    </location>
</feature>
<comment type="similarity">
    <text evidence="1">Belongs to the H-rev107 family.</text>
</comment>
<organism evidence="7 8">
    <name type="scientific">Ramazzottius varieornatus</name>
    <name type="common">Water bear</name>
    <name type="synonym">Tardigrade</name>
    <dbReference type="NCBI Taxonomy" id="947166"/>
    <lineage>
        <taxon>Eukaryota</taxon>
        <taxon>Metazoa</taxon>
        <taxon>Ecdysozoa</taxon>
        <taxon>Tardigrada</taxon>
        <taxon>Eutardigrada</taxon>
        <taxon>Parachela</taxon>
        <taxon>Hypsibioidea</taxon>
        <taxon>Ramazzottiidae</taxon>
        <taxon>Ramazzottius</taxon>
    </lineage>
</organism>
<dbReference type="PROSITE" id="PS51934">
    <property type="entry name" value="LRAT"/>
    <property type="match status" value="1"/>
</dbReference>